<organism evidence="1 2">
    <name type="scientific">Thauera aromatica K172</name>
    <dbReference type="NCBI Taxonomy" id="44139"/>
    <lineage>
        <taxon>Bacteria</taxon>
        <taxon>Pseudomonadati</taxon>
        <taxon>Pseudomonadota</taxon>
        <taxon>Betaproteobacteria</taxon>
        <taxon>Rhodocyclales</taxon>
        <taxon>Zoogloeaceae</taxon>
        <taxon>Thauera</taxon>
    </lineage>
</organism>
<reference evidence="1 2" key="1">
    <citation type="submission" date="2018-03" db="EMBL/GenBank/DDBJ databases">
        <title>Complete genome sequence of Thauera aromatica, a model organism for studying aromatic compound degradation under denitrifying conditions.</title>
        <authorList>
            <person name="Lo H.-Y."/>
            <person name="Goris T."/>
            <person name="Boll M."/>
            <person name="Mueller J.A."/>
        </authorList>
    </citation>
    <scope>NUCLEOTIDE SEQUENCE [LARGE SCALE GENOMIC DNA]</scope>
    <source>
        <strain evidence="1 2">K172</strain>
    </source>
</reference>
<dbReference type="KEGG" id="tak:Tharo_3326"/>
<evidence type="ECO:0000313" key="2">
    <source>
        <dbReference type="Proteomes" id="UP000241885"/>
    </source>
</evidence>
<gene>
    <name evidence="1" type="ORF">Tharo_3326</name>
</gene>
<accession>A0A2R4BSA6</accession>
<evidence type="ECO:0000313" key="1">
    <source>
        <dbReference type="EMBL" id="AVR90207.1"/>
    </source>
</evidence>
<dbReference type="EMBL" id="CP028339">
    <property type="protein sequence ID" value="AVR90207.1"/>
    <property type="molecule type" value="Genomic_DNA"/>
</dbReference>
<name>A0A2R4BSA6_THAAR</name>
<sequence length="74" mass="8212">MSVEKSISTGNGIEPKQNALFGYVNIDGRIAVEHPLVRVKVLADLVLCVMPPIFDSLYAESGCPLSYEYVQYVY</sequence>
<dbReference type="OrthoDB" id="111180at2"/>
<dbReference type="RefSeq" id="WP_159051730.1">
    <property type="nucleotide sequence ID" value="NZ_CP028339.1"/>
</dbReference>
<proteinExistence type="predicted"/>
<protein>
    <submittedName>
        <fullName evidence="1">Uncharacterized protein</fullName>
    </submittedName>
</protein>
<dbReference type="Proteomes" id="UP000241885">
    <property type="component" value="Chromosome"/>
</dbReference>
<dbReference type="AlphaFoldDB" id="A0A2R4BSA6"/>
<keyword evidence="2" id="KW-1185">Reference proteome</keyword>